<evidence type="ECO:0000256" key="5">
    <source>
        <dbReference type="ARBA" id="ARBA00022840"/>
    </source>
</evidence>
<dbReference type="SMART" id="SM01016">
    <property type="entry name" value="Arg_tRNA_synt_N"/>
    <property type="match status" value="1"/>
</dbReference>
<evidence type="ECO:0000313" key="14">
    <source>
        <dbReference type="Proteomes" id="UP000016649"/>
    </source>
</evidence>
<dbReference type="InterPro" id="IPR005148">
    <property type="entry name" value="Arg-tRNA-synth_N"/>
</dbReference>
<dbReference type="PANTHER" id="PTHR11956">
    <property type="entry name" value="ARGINYL-TRNA SYNTHETASE"/>
    <property type="match status" value="1"/>
</dbReference>
<dbReference type="SUPFAM" id="SSF47323">
    <property type="entry name" value="Anticodon-binding domain of a subclass of class I aminoacyl-tRNA synthetases"/>
    <property type="match status" value="1"/>
</dbReference>
<dbReference type="InterPro" id="IPR036695">
    <property type="entry name" value="Arg-tRNA-synth_N_sf"/>
</dbReference>
<comment type="subcellular location">
    <subcellularLocation>
        <location evidence="9">Cytoplasm</location>
    </subcellularLocation>
</comment>
<dbReference type="EMBL" id="AWVH01000033">
    <property type="protein sequence ID" value="ERJ92576.1"/>
    <property type="molecule type" value="Genomic_DNA"/>
</dbReference>
<dbReference type="CDD" id="cd00671">
    <property type="entry name" value="ArgRS_core"/>
    <property type="match status" value="1"/>
</dbReference>
<dbReference type="GO" id="GO:0016874">
    <property type="term" value="F:ligase activity"/>
    <property type="evidence" value="ECO:0007669"/>
    <property type="project" value="UniProtKB-KW"/>
</dbReference>
<comment type="caution">
    <text evidence="13">The sequence shown here is derived from an EMBL/GenBank/DDBJ whole genome shotgun (WGS) entry which is preliminary data.</text>
</comment>
<gene>
    <name evidence="9" type="primary">argS</name>
    <name evidence="13" type="ORF">HMPREF9193_01331</name>
</gene>
<sequence length="615" mass="68317">MVHFARICGAVTADALNKLAESKNLSVPHIDVSSLLLETPPDPKMGDVGIPLFGFAKNFKQAPAQIAADVLKIINTDFAQKASQAGTFSAAGPYINVRLNKAAVAASVLRTVLEQGTSYGALNEDGKPQRKGERIMIEFSSPNTNKPLHLGHLRNDAIGESVSRTMRFLGADVFKTTIINDRGVHICKSMLAYQKLHSAEAHARAGHPELPADTPENAGVKSDRFVGDCYVEYNDYAKSHPEAEKEAQDMLVRWENNDKSVRELWRLMNDWAIAGIKQTYDRTGISFDKMFFESDTYLKGREEILRGLEKGIFYKDADGAVWVDLAEINLDKKVLLRKDGTTVYITQDIGLAINRHAEWLFDKLIYVVATEQIYHFKVLFYIMKKLGYDWHSKLYHLAYGMVNLPEGKMKSREGTVVDADDLLNNLRDDALQEITAKGREKAVGNPQDVAEKVALAAVHYFLLQVSPFKDMIFNPKESLSFNGNTGPYLQYMGARMCSVLAKAEKEGLTGAHVRAQADFEKACALFQSDAEWDLIKLIGSFPRVLQKASEALDSASIAGYAYDTAKAFAKFYHDCPIVNADSAECAQVRLTLTLAVLTVLKNALNLILVPFLEVM</sequence>
<dbReference type="SUPFAM" id="SSF55190">
    <property type="entry name" value="Arginyl-tRNA synthetase (ArgRS), N-terminal 'additional' domain"/>
    <property type="match status" value="1"/>
</dbReference>
<keyword evidence="2 9" id="KW-0963">Cytoplasm</keyword>
<evidence type="ECO:0000256" key="7">
    <source>
        <dbReference type="ARBA" id="ARBA00023146"/>
    </source>
</evidence>
<dbReference type="Gene3D" id="1.10.730.10">
    <property type="entry name" value="Isoleucyl-tRNA Synthetase, Domain 1"/>
    <property type="match status" value="1"/>
</dbReference>
<organism evidence="13 14">
    <name type="scientific">Treponema lecithinolyticum ATCC 700332</name>
    <dbReference type="NCBI Taxonomy" id="1321815"/>
    <lineage>
        <taxon>Bacteria</taxon>
        <taxon>Pseudomonadati</taxon>
        <taxon>Spirochaetota</taxon>
        <taxon>Spirochaetia</taxon>
        <taxon>Spirochaetales</taxon>
        <taxon>Treponemataceae</taxon>
        <taxon>Treponema</taxon>
    </lineage>
</organism>
<evidence type="ECO:0000256" key="6">
    <source>
        <dbReference type="ARBA" id="ARBA00022917"/>
    </source>
</evidence>
<evidence type="ECO:0000256" key="3">
    <source>
        <dbReference type="ARBA" id="ARBA00022598"/>
    </source>
</evidence>
<keyword evidence="7 9" id="KW-0030">Aminoacyl-tRNA synthetase</keyword>
<name>A0ABN0NY96_TRELE</name>
<comment type="similarity">
    <text evidence="1 9 10">Belongs to the class-I aminoacyl-tRNA synthetase family.</text>
</comment>
<evidence type="ECO:0000313" key="13">
    <source>
        <dbReference type="EMBL" id="ERJ92576.1"/>
    </source>
</evidence>
<dbReference type="InterPro" id="IPR035684">
    <property type="entry name" value="ArgRS_core"/>
</dbReference>
<dbReference type="Pfam" id="PF00750">
    <property type="entry name" value="tRNA-synt_1d"/>
    <property type="match status" value="1"/>
</dbReference>
<dbReference type="InterPro" id="IPR008909">
    <property type="entry name" value="DALR_anticod-bd"/>
</dbReference>
<dbReference type="PROSITE" id="PS00178">
    <property type="entry name" value="AA_TRNA_LIGASE_I"/>
    <property type="match status" value="1"/>
</dbReference>
<dbReference type="EC" id="6.1.1.19" evidence="9"/>
<dbReference type="PANTHER" id="PTHR11956:SF5">
    <property type="entry name" value="ARGININE--TRNA LIGASE, CYTOPLASMIC"/>
    <property type="match status" value="1"/>
</dbReference>
<keyword evidence="14" id="KW-1185">Reference proteome</keyword>
<dbReference type="InterPro" id="IPR009080">
    <property type="entry name" value="tRNAsynth_Ia_anticodon-bd"/>
</dbReference>
<evidence type="ECO:0000259" key="12">
    <source>
        <dbReference type="SMART" id="SM01016"/>
    </source>
</evidence>
<reference evidence="13 14" key="1">
    <citation type="submission" date="2013-08" db="EMBL/GenBank/DDBJ databases">
        <authorList>
            <person name="Weinstock G."/>
            <person name="Sodergren E."/>
            <person name="Wylie T."/>
            <person name="Fulton L."/>
            <person name="Fulton R."/>
            <person name="Fronick C."/>
            <person name="O'Laughlin M."/>
            <person name="Godfrey J."/>
            <person name="Miner T."/>
            <person name="Herter B."/>
            <person name="Appelbaum E."/>
            <person name="Cordes M."/>
            <person name="Lek S."/>
            <person name="Wollam A."/>
            <person name="Pepin K.H."/>
            <person name="Palsikar V.B."/>
            <person name="Mitreva M."/>
            <person name="Wilson R.K."/>
        </authorList>
    </citation>
    <scope>NUCLEOTIDE SEQUENCE [LARGE SCALE GENOMIC DNA]</scope>
    <source>
        <strain evidence="13 14">ATCC 700332</strain>
    </source>
</reference>
<dbReference type="NCBIfam" id="TIGR00456">
    <property type="entry name" value="argS"/>
    <property type="match status" value="1"/>
</dbReference>
<comment type="subunit">
    <text evidence="9">Monomer.</text>
</comment>
<protein>
    <recommendedName>
        <fullName evidence="9">Arginine--tRNA ligase</fullName>
        <ecNumber evidence="9">6.1.1.19</ecNumber>
    </recommendedName>
    <alternativeName>
        <fullName evidence="9">Arginyl-tRNA synthetase</fullName>
        <shortName evidence="9">ArgRS</shortName>
    </alternativeName>
</protein>
<feature type="short sequence motif" description="'HIGH' region" evidence="9">
    <location>
        <begin position="142"/>
        <end position="152"/>
    </location>
</feature>
<dbReference type="PRINTS" id="PR01038">
    <property type="entry name" value="TRNASYNTHARG"/>
</dbReference>
<dbReference type="HAMAP" id="MF_00123">
    <property type="entry name" value="Arg_tRNA_synth"/>
    <property type="match status" value="1"/>
</dbReference>
<evidence type="ECO:0000256" key="4">
    <source>
        <dbReference type="ARBA" id="ARBA00022741"/>
    </source>
</evidence>
<dbReference type="RefSeq" id="WP_021687539.1">
    <property type="nucleotide sequence ID" value="NZ_KI260567.1"/>
</dbReference>
<dbReference type="Pfam" id="PF05746">
    <property type="entry name" value="DALR_1"/>
    <property type="match status" value="1"/>
</dbReference>
<accession>A0ABN0NY96</accession>
<keyword evidence="3 9" id="KW-0436">Ligase</keyword>
<evidence type="ECO:0000256" key="8">
    <source>
        <dbReference type="ARBA" id="ARBA00049339"/>
    </source>
</evidence>
<keyword evidence="4 9" id="KW-0547">Nucleotide-binding</keyword>
<dbReference type="Gene3D" id="3.40.50.620">
    <property type="entry name" value="HUPs"/>
    <property type="match status" value="1"/>
</dbReference>
<evidence type="ECO:0000259" key="11">
    <source>
        <dbReference type="SMART" id="SM00836"/>
    </source>
</evidence>
<dbReference type="Pfam" id="PF03485">
    <property type="entry name" value="Arg_tRNA_synt_N"/>
    <property type="match status" value="1"/>
</dbReference>
<feature type="domain" description="Arginyl tRNA synthetase N-terminal" evidence="12">
    <location>
        <begin position="9"/>
        <end position="99"/>
    </location>
</feature>
<keyword evidence="5 9" id="KW-0067">ATP-binding</keyword>
<dbReference type="SUPFAM" id="SSF52374">
    <property type="entry name" value="Nucleotidylyl transferase"/>
    <property type="match status" value="1"/>
</dbReference>
<dbReference type="Proteomes" id="UP000016649">
    <property type="component" value="Unassembled WGS sequence"/>
</dbReference>
<dbReference type="InterPro" id="IPR014729">
    <property type="entry name" value="Rossmann-like_a/b/a_fold"/>
</dbReference>
<proteinExistence type="inferred from homology"/>
<keyword evidence="6 9" id="KW-0648">Protein biosynthesis</keyword>
<dbReference type="InterPro" id="IPR001412">
    <property type="entry name" value="aa-tRNA-synth_I_CS"/>
</dbReference>
<dbReference type="InterPro" id="IPR001278">
    <property type="entry name" value="Arg-tRNA-ligase"/>
</dbReference>
<evidence type="ECO:0000256" key="9">
    <source>
        <dbReference type="HAMAP-Rule" id="MF_00123"/>
    </source>
</evidence>
<dbReference type="SMART" id="SM00836">
    <property type="entry name" value="DALR_1"/>
    <property type="match status" value="1"/>
</dbReference>
<evidence type="ECO:0000256" key="10">
    <source>
        <dbReference type="RuleBase" id="RU363038"/>
    </source>
</evidence>
<evidence type="ECO:0000256" key="2">
    <source>
        <dbReference type="ARBA" id="ARBA00022490"/>
    </source>
</evidence>
<dbReference type="Gene3D" id="3.30.1360.70">
    <property type="entry name" value="Arginyl tRNA synthetase N-terminal domain"/>
    <property type="match status" value="1"/>
</dbReference>
<comment type="catalytic activity">
    <reaction evidence="8 9">
        <text>tRNA(Arg) + L-arginine + ATP = L-arginyl-tRNA(Arg) + AMP + diphosphate</text>
        <dbReference type="Rhea" id="RHEA:20301"/>
        <dbReference type="Rhea" id="RHEA-COMP:9658"/>
        <dbReference type="Rhea" id="RHEA-COMP:9673"/>
        <dbReference type="ChEBI" id="CHEBI:30616"/>
        <dbReference type="ChEBI" id="CHEBI:32682"/>
        <dbReference type="ChEBI" id="CHEBI:33019"/>
        <dbReference type="ChEBI" id="CHEBI:78442"/>
        <dbReference type="ChEBI" id="CHEBI:78513"/>
        <dbReference type="ChEBI" id="CHEBI:456215"/>
        <dbReference type="EC" id="6.1.1.19"/>
    </reaction>
</comment>
<evidence type="ECO:0000256" key="1">
    <source>
        <dbReference type="ARBA" id="ARBA00005594"/>
    </source>
</evidence>
<feature type="domain" description="DALR anticodon binding" evidence="11">
    <location>
        <begin position="489"/>
        <end position="615"/>
    </location>
</feature>